<dbReference type="GO" id="GO:0005737">
    <property type="term" value="C:cytoplasm"/>
    <property type="evidence" value="ECO:0007669"/>
    <property type="project" value="UniProtKB-ARBA"/>
</dbReference>
<dbReference type="AlphaFoldDB" id="A0A010ZYE0"/>
<comment type="subcellular location">
    <subcellularLocation>
        <location evidence="1">Golgi apparatus membrane</location>
        <topology evidence="1">Peripheral membrane protein</topology>
        <orientation evidence="1">Cytoplasmic side</orientation>
    </subcellularLocation>
</comment>
<evidence type="ECO:0000256" key="1">
    <source>
        <dbReference type="ARBA" id="ARBA00004255"/>
    </source>
</evidence>
<evidence type="ECO:0000313" key="5">
    <source>
        <dbReference type="EMBL" id="EXG82217.1"/>
    </source>
</evidence>
<name>A0A010ZYE0_9ACTN</name>
<organism evidence="5 6">
    <name type="scientific">Cryptosporangium arvum DSM 44712</name>
    <dbReference type="NCBI Taxonomy" id="927661"/>
    <lineage>
        <taxon>Bacteria</taxon>
        <taxon>Bacillati</taxon>
        <taxon>Actinomycetota</taxon>
        <taxon>Actinomycetes</taxon>
        <taxon>Cryptosporangiales</taxon>
        <taxon>Cryptosporangiaceae</taxon>
        <taxon>Cryptosporangium</taxon>
    </lineage>
</organism>
<dbReference type="Proteomes" id="UP000021053">
    <property type="component" value="Unassembled WGS sequence"/>
</dbReference>
<dbReference type="OrthoDB" id="4321663at2"/>
<evidence type="ECO:0008006" key="7">
    <source>
        <dbReference type="Google" id="ProtNLM"/>
    </source>
</evidence>
<sequence>MNAVDVTLAEDLLLLLFRPGSGSFTGETTLGHVLAGAVLADLAHGGHVRPLPGWGGSIRVEAVAGRRPADEILSSAWDQIAAGPRGAQAALAVIGSTVRAAVLDRLVRRGDLRRCGRAGAFVVRPGGSGRRGRLVAEVRAVLVDGADPQPRAAALVALLSGSGTLPQFDPEIPWTPPVVARAQTLQRGNWGAATTADAIARTVTEAIVGNVAVAGWTVWRERRFY</sequence>
<protein>
    <recommendedName>
        <fullName evidence="7">Golgi phosphoprotein 3 (GPP34)</fullName>
    </recommendedName>
</protein>
<evidence type="ECO:0000313" key="6">
    <source>
        <dbReference type="Proteomes" id="UP000021053"/>
    </source>
</evidence>
<evidence type="ECO:0000256" key="3">
    <source>
        <dbReference type="ARBA" id="ARBA00023121"/>
    </source>
</evidence>
<evidence type="ECO:0000256" key="2">
    <source>
        <dbReference type="ARBA" id="ARBA00023034"/>
    </source>
</evidence>
<accession>A0A010ZYE0</accession>
<reference evidence="5 6" key="1">
    <citation type="submission" date="2013-07" db="EMBL/GenBank/DDBJ databases">
        <authorList>
            <consortium name="DOE Joint Genome Institute"/>
            <person name="Eisen J."/>
            <person name="Huntemann M."/>
            <person name="Han J."/>
            <person name="Chen A."/>
            <person name="Kyrpides N."/>
            <person name="Mavromatis K."/>
            <person name="Markowitz V."/>
            <person name="Palaniappan K."/>
            <person name="Ivanova N."/>
            <person name="Schaumberg A."/>
            <person name="Pati A."/>
            <person name="Liolios K."/>
            <person name="Nordberg H.P."/>
            <person name="Cantor M.N."/>
            <person name="Hua S.X."/>
            <person name="Woyke T."/>
        </authorList>
    </citation>
    <scope>NUCLEOTIDE SEQUENCE [LARGE SCALE GENOMIC DNA]</scope>
    <source>
        <strain evidence="5 6">DSM 44712</strain>
    </source>
</reference>
<keyword evidence="4" id="KW-0472">Membrane</keyword>
<keyword evidence="6" id="KW-1185">Reference proteome</keyword>
<proteinExistence type="predicted"/>
<dbReference type="HOGENOM" id="CLU_080168_4_0_11"/>
<dbReference type="InterPro" id="IPR038261">
    <property type="entry name" value="GPP34-like_sf"/>
</dbReference>
<evidence type="ECO:0000256" key="4">
    <source>
        <dbReference type="ARBA" id="ARBA00023136"/>
    </source>
</evidence>
<dbReference type="InterPro" id="IPR008628">
    <property type="entry name" value="GPP34-like"/>
</dbReference>
<dbReference type="Pfam" id="PF05719">
    <property type="entry name" value="GPP34"/>
    <property type="match status" value="1"/>
</dbReference>
<dbReference type="GO" id="GO:0012505">
    <property type="term" value="C:endomembrane system"/>
    <property type="evidence" value="ECO:0007669"/>
    <property type="project" value="UniProtKB-ARBA"/>
</dbReference>
<dbReference type="Gene3D" id="1.10.3630.10">
    <property type="entry name" value="yeast vps74-n-term truncation variant domain like"/>
    <property type="match status" value="1"/>
</dbReference>
<comment type="caution">
    <text evidence="5">The sequence shown here is derived from an EMBL/GenBank/DDBJ whole genome shotgun (WGS) entry which is preliminary data.</text>
</comment>
<dbReference type="PATRIC" id="fig|927661.3.peg.3334"/>
<gene>
    <name evidence="5" type="ORF">CryarDRAFT_3376</name>
</gene>
<dbReference type="EMBL" id="JFBT01000001">
    <property type="protein sequence ID" value="EXG82217.1"/>
    <property type="molecule type" value="Genomic_DNA"/>
</dbReference>
<dbReference type="GO" id="GO:0070273">
    <property type="term" value="F:phosphatidylinositol-4-phosphate binding"/>
    <property type="evidence" value="ECO:0007669"/>
    <property type="project" value="InterPro"/>
</dbReference>
<keyword evidence="3" id="KW-0446">Lipid-binding</keyword>
<keyword evidence="2" id="KW-0333">Golgi apparatus</keyword>